<comment type="caution">
    <text evidence="1">The sequence shown here is derived from an EMBL/GenBank/DDBJ whole genome shotgun (WGS) entry which is preliminary data.</text>
</comment>
<evidence type="ECO:0000313" key="1">
    <source>
        <dbReference type="EMBL" id="KAG1347331.1"/>
    </source>
</evidence>
<dbReference type="AlphaFoldDB" id="A0A8K0N371"/>
<name>A0A8K0N371_COCNU</name>
<protein>
    <submittedName>
        <fullName evidence="1">Uncharacterized protein</fullName>
    </submittedName>
</protein>
<sequence>MRHFVEAVCGSEARCEKFCGLWWAKNQKVEFSFIRWVFESPSEFQWRPMQLDCIIGRISPFVKRMMNGFR</sequence>
<dbReference type="EMBL" id="CM017877">
    <property type="protein sequence ID" value="KAG1347331.1"/>
    <property type="molecule type" value="Genomic_DNA"/>
</dbReference>
<organism evidence="1 2">
    <name type="scientific">Cocos nucifera</name>
    <name type="common">Coconut palm</name>
    <dbReference type="NCBI Taxonomy" id="13894"/>
    <lineage>
        <taxon>Eukaryota</taxon>
        <taxon>Viridiplantae</taxon>
        <taxon>Streptophyta</taxon>
        <taxon>Embryophyta</taxon>
        <taxon>Tracheophyta</taxon>
        <taxon>Spermatophyta</taxon>
        <taxon>Magnoliopsida</taxon>
        <taxon>Liliopsida</taxon>
        <taxon>Arecaceae</taxon>
        <taxon>Arecoideae</taxon>
        <taxon>Cocoseae</taxon>
        <taxon>Attaleinae</taxon>
        <taxon>Cocos</taxon>
    </lineage>
</organism>
<proteinExistence type="predicted"/>
<reference evidence="1" key="2">
    <citation type="submission" date="2019-07" db="EMBL/GenBank/DDBJ databases">
        <authorList>
            <person name="Yang Y."/>
            <person name="Bocs S."/>
            <person name="Baudouin L."/>
        </authorList>
    </citation>
    <scope>NUCLEOTIDE SEQUENCE</scope>
    <source>
        <tissue evidence="1">Spear leaf of Hainan Tall coconut</tissue>
    </source>
</reference>
<reference evidence="1" key="1">
    <citation type="journal article" date="2017" name="Gigascience">
        <title>The genome draft of coconut (Cocos nucifera).</title>
        <authorList>
            <person name="Xiao Y."/>
            <person name="Xu P."/>
            <person name="Fan H."/>
            <person name="Baudouin L."/>
            <person name="Xia W."/>
            <person name="Bocs S."/>
            <person name="Xu J."/>
            <person name="Li Q."/>
            <person name="Guo A."/>
            <person name="Zhou L."/>
            <person name="Li J."/>
            <person name="Wu Y."/>
            <person name="Ma Z."/>
            <person name="Armero A."/>
            <person name="Issali A.E."/>
            <person name="Liu N."/>
            <person name="Peng M."/>
            <person name="Yang Y."/>
        </authorList>
    </citation>
    <scope>NUCLEOTIDE SEQUENCE</scope>
    <source>
        <tissue evidence="1">Spear leaf of Hainan Tall coconut</tissue>
    </source>
</reference>
<gene>
    <name evidence="1" type="ORF">COCNU_06G011600</name>
</gene>
<dbReference type="Proteomes" id="UP000797356">
    <property type="component" value="Chromosome 6"/>
</dbReference>
<evidence type="ECO:0000313" key="2">
    <source>
        <dbReference type="Proteomes" id="UP000797356"/>
    </source>
</evidence>
<keyword evidence="2" id="KW-1185">Reference proteome</keyword>
<accession>A0A8K0N371</accession>